<dbReference type="OrthoDB" id="10382795at2759"/>
<name>A0A9X0BHR1_9EURO</name>
<evidence type="ECO:0000313" key="2">
    <source>
        <dbReference type="Proteomes" id="UP001147760"/>
    </source>
</evidence>
<dbReference type="AlphaFoldDB" id="A0A9X0BHR1"/>
<gene>
    <name evidence="1" type="ORF">N7530_010438</name>
</gene>
<sequence length="75" mass="8229">MQWEMEESSSEPSINSRFTRYTPLSSPIGDSRSLVFNRVLARVLDHEAPKHATALFDVGSGALSPASDSWIVPVP</sequence>
<reference evidence="1" key="2">
    <citation type="journal article" date="2023" name="IMA Fungus">
        <title>Comparative genomic study of the Penicillium genus elucidates a diverse pangenome and 15 lateral gene transfer events.</title>
        <authorList>
            <person name="Petersen C."/>
            <person name="Sorensen T."/>
            <person name="Nielsen M.R."/>
            <person name="Sondergaard T.E."/>
            <person name="Sorensen J.L."/>
            <person name="Fitzpatrick D.A."/>
            <person name="Frisvad J.C."/>
            <person name="Nielsen K.L."/>
        </authorList>
    </citation>
    <scope>NUCLEOTIDE SEQUENCE</scope>
    <source>
        <strain evidence="1">IBT 17660</strain>
    </source>
</reference>
<comment type="caution">
    <text evidence="1">The sequence shown here is derived from an EMBL/GenBank/DDBJ whole genome shotgun (WGS) entry which is preliminary data.</text>
</comment>
<proteinExistence type="predicted"/>
<organism evidence="1 2">
    <name type="scientific">Penicillium desertorum</name>
    <dbReference type="NCBI Taxonomy" id="1303715"/>
    <lineage>
        <taxon>Eukaryota</taxon>
        <taxon>Fungi</taxon>
        <taxon>Dikarya</taxon>
        <taxon>Ascomycota</taxon>
        <taxon>Pezizomycotina</taxon>
        <taxon>Eurotiomycetes</taxon>
        <taxon>Eurotiomycetidae</taxon>
        <taxon>Eurotiales</taxon>
        <taxon>Aspergillaceae</taxon>
        <taxon>Penicillium</taxon>
    </lineage>
</organism>
<reference evidence="1" key="1">
    <citation type="submission" date="2022-12" db="EMBL/GenBank/DDBJ databases">
        <authorList>
            <person name="Petersen C."/>
        </authorList>
    </citation>
    <scope>NUCLEOTIDE SEQUENCE</scope>
    <source>
        <strain evidence="1">IBT 17660</strain>
    </source>
</reference>
<keyword evidence="2" id="KW-1185">Reference proteome</keyword>
<dbReference type="EMBL" id="JAPWDO010000007">
    <property type="protein sequence ID" value="KAJ5462233.1"/>
    <property type="molecule type" value="Genomic_DNA"/>
</dbReference>
<evidence type="ECO:0000313" key="1">
    <source>
        <dbReference type="EMBL" id="KAJ5462233.1"/>
    </source>
</evidence>
<accession>A0A9X0BHR1</accession>
<dbReference type="Proteomes" id="UP001147760">
    <property type="component" value="Unassembled WGS sequence"/>
</dbReference>
<protein>
    <submittedName>
        <fullName evidence="1">Uncharacterized protein</fullName>
    </submittedName>
</protein>